<organism evidence="6 7">
    <name type="scientific">Duganella alba</name>
    <dbReference type="NCBI Taxonomy" id="2666081"/>
    <lineage>
        <taxon>Bacteria</taxon>
        <taxon>Pseudomonadati</taxon>
        <taxon>Pseudomonadota</taxon>
        <taxon>Betaproteobacteria</taxon>
        <taxon>Burkholderiales</taxon>
        <taxon>Oxalobacteraceae</taxon>
        <taxon>Telluria group</taxon>
        <taxon>Duganella</taxon>
    </lineage>
</organism>
<dbReference type="Proteomes" id="UP000481037">
    <property type="component" value="Unassembled WGS sequence"/>
</dbReference>
<evidence type="ECO:0000256" key="4">
    <source>
        <dbReference type="SAM" id="SignalP"/>
    </source>
</evidence>
<accession>A0A6L5QED0</accession>
<keyword evidence="1 4" id="KW-0732">Signal</keyword>
<evidence type="ECO:0000313" key="6">
    <source>
        <dbReference type="EMBL" id="MRX08085.1"/>
    </source>
</evidence>
<proteinExistence type="predicted"/>
<keyword evidence="2 6" id="KW-0456">Lyase</keyword>
<evidence type="ECO:0000256" key="3">
    <source>
        <dbReference type="SAM" id="MobiDB-lite"/>
    </source>
</evidence>
<evidence type="ECO:0000256" key="2">
    <source>
        <dbReference type="ARBA" id="ARBA00023239"/>
    </source>
</evidence>
<feature type="chain" id="PRO_5026979593" evidence="4">
    <location>
        <begin position="21"/>
        <end position="305"/>
    </location>
</feature>
<evidence type="ECO:0000259" key="5">
    <source>
        <dbReference type="Pfam" id="PF05426"/>
    </source>
</evidence>
<keyword evidence="7" id="KW-1185">Reference proteome</keyword>
<name>A0A6L5QED0_9BURK</name>
<sequence length="305" mass="33050">MVKRLTLMISLALAGASAMAACEAPPPARIDIDANSYYSDAHHSVIDPVLRARNIANTKPIEDFLAQVAKDANAGGDAACALSWLTSWGEQKAMLGKLSSEQAYYVRKWTLGGLALNYARVQAQATPAQRTVIDGWFRTLADATMAHSDAKKGGRNNHYYWEGLAVTSVGGVTGDKRYLDWGRKVLEHALGQMAEDGSLPAEMERAGKALHYQVFAATPLVFIASILDVHDPRLDTLVAFTVASSADPSGIARRTGFEQEPVGSREVTMVYNRHEGKAPPPRGKALWQPRMGGSLDVPNPLEHLK</sequence>
<protein>
    <submittedName>
        <fullName evidence="6">Alginate lyase</fullName>
    </submittedName>
</protein>
<dbReference type="GO" id="GO:0016829">
    <property type="term" value="F:lyase activity"/>
    <property type="evidence" value="ECO:0007669"/>
    <property type="project" value="UniProtKB-KW"/>
</dbReference>
<dbReference type="AlphaFoldDB" id="A0A6L5QED0"/>
<gene>
    <name evidence="6" type="ORF">GJ697_09600</name>
</gene>
<dbReference type="SUPFAM" id="SSF48230">
    <property type="entry name" value="Chondroitin AC/alginate lyase"/>
    <property type="match status" value="1"/>
</dbReference>
<dbReference type="PROSITE" id="PS51257">
    <property type="entry name" value="PROKAR_LIPOPROTEIN"/>
    <property type="match status" value="1"/>
</dbReference>
<comment type="caution">
    <text evidence="6">The sequence shown here is derived from an EMBL/GenBank/DDBJ whole genome shotgun (WGS) entry which is preliminary data.</text>
</comment>
<evidence type="ECO:0000256" key="1">
    <source>
        <dbReference type="ARBA" id="ARBA00022729"/>
    </source>
</evidence>
<feature type="signal peptide" evidence="4">
    <location>
        <begin position="1"/>
        <end position="20"/>
    </location>
</feature>
<dbReference type="Pfam" id="PF05426">
    <property type="entry name" value="Alginate_lyase"/>
    <property type="match status" value="1"/>
</dbReference>
<reference evidence="6 7" key="1">
    <citation type="submission" date="2019-11" db="EMBL/GenBank/DDBJ databases">
        <title>Novel species isolated from a subtropical stream in China.</title>
        <authorList>
            <person name="Lu H."/>
        </authorList>
    </citation>
    <scope>NUCLEOTIDE SEQUENCE [LARGE SCALE GENOMIC DNA]</scope>
    <source>
        <strain evidence="6 7">FT25W</strain>
    </source>
</reference>
<dbReference type="InterPro" id="IPR008929">
    <property type="entry name" value="Chondroitin_lyas"/>
</dbReference>
<dbReference type="GO" id="GO:0042597">
    <property type="term" value="C:periplasmic space"/>
    <property type="evidence" value="ECO:0007669"/>
    <property type="project" value="InterPro"/>
</dbReference>
<feature type="domain" description="Alginate lyase" evidence="5">
    <location>
        <begin position="32"/>
        <end position="234"/>
    </location>
</feature>
<evidence type="ECO:0000313" key="7">
    <source>
        <dbReference type="Proteomes" id="UP000481037"/>
    </source>
</evidence>
<dbReference type="EMBL" id="WKJM01000006">
    <property type="protein sequence ID" value="MRX08085.1"/>
    <property type="molecule type" value="Genomic_DNA"/>
</dbReference>
<dbReference type="InterPro" id="IPR008397">
    <property type="entry name" value="Alginate_lyase_dom"/>
</dbReference>
<dbReference type="Gene3D" id="1.50.10.100">
    <property type="entry name" value="Chondroitin AC/alginate lyase"/>
    <property type="match status" value="1"/>
</dbReference>
<feature type="region of interest" description="Disordered" evidence="3">
    <location>
        <begin position="273"/>
        <end position="305"/>
    </location>
</feature>
<dbReference type="RefSeq" id="WP_154363981.1">
    <property type="nucleotide sequence ID" value="NZ_WKJM01000006.1"/>
</dbReference>